<comment type="subcellular location">
    <subcellularLocation>
        <location evidence="1">Membrane</location>
        <topology evidence="1">Multi-pass membrane protein</topology>
    </subcellularLocation>
</comment>
<dbReference type="PANTHER" id="PTHR31885:SF6">
    <property type="entry name" value="GH04784P"/>
    <property type="match status" value="1"/>
</dbReference>
<reference evidence="8" key="1">
    <citation type="journal article" date="2019" name="Int. J. Syst. Evol. Microbiol.">
        <title>The Global Catalogue of Microorganisms (GCM) 10K type strain sequencing project: providing services to taxonomists for standard genome sequencing and annotation.</title>
        <authorList>
            <consortium name="The Broad Institute Genomics Platform"/>
            <consortium name="The Broad Institute Genome Sequencing Center for Infectious Disease"/>
            <person name="Wu L."/>
            <person name="Ma J."/>
        </authorList>
    </citation>
    <scope>NUCLEOTIDE SEQUENCE [LARGE SCALE GENOMIC DNA]</scope>
    <source>
        <strain evidence="8">CGMCC 1.18578</strain>
    </source>
</reference>
<evidence type="ECO:0000256" key="5">
    <source>
        <dbReference type="ARBA" id="ARBA00023136"/>
    </source>
</evidence>
<protein>
    <submittedName>
        <fullName evidence="7">Lysoplasmalogenase</fullName>
    </submittedName>
</protein>
<proteinExistence type="inferred from homology"/>
<feature type="transmembrane region" description="Helical" evidence="6">
    <location>
        <begin position="167"/>
        <end position="188"/>
    </location>
</feature>
<dbReference type="EMBL" id="JBHSNC010000051">
    <property type="protein sequence ID" value="MFC5531157.1"/>
    <property type="molecule type" value="Genomic_DNA"/>
</dbReference>
<dbReference type="InterPro" id="IPR012506">
    <property type="entry name" value="TMEM86B-like"/>
</dbReference>
<feature type="transmembrane region" description="Helical" evidence="6">
    <location>
        <begin position="9"/>
        <end position="26"/>
    </location>
</feature>
<sequence length="235" mass="26200">MGDDKVKKFGLPALIVTMGLLYIFAIPSEPEAVKMLFKLIPMGLMLLYTYEGIRQQNHKERSHWIIFAGLLFCMLGDGLLGWFVVGLSMFLIGHLCYMNAFFRHWQYSRVRAASIVPIALYGAYFGWQIVDALLQDGDNALIAPVLLYVTVIGVMAWSAIMSGNRLAIAGSLLFLASDTILSWNMFVADVAHSGIWIMTTYYAAQFLIASSVRSLRTKPKLTIHRGAKGPKLKSV</sequence>
<keyword evidence="3 6" id="KW-0812">Transmembrane</keyword>
<comment type="similarity">
    <text evidence="2">Belongs to the TMEM86 family.</text>
</comment>
<feature type="transmembrane region" description="Helical" evidence="6">
    <location>
        <begin position="114"/>
        <end position="134"/>
    </location>
</feature>
<dbReference type="Proteomes" id="UP001596108">
    <property type="component" value="Unassembled WGS sequence"/>
</dbReference>
<keyword evidence="8" id="KW-1185">Reference proteome</keyword>
<evidence type="ECO:0000256" key="4">
    <source>
        <dbReference type="ARBA" id="ARBA00022989"/>
    </source>
</evidence>
<dbReference type="Pfam" id="PF07947">
    <property type="entry name" value="YhhN"/>
    <property type="match status" value="1"/>
</dbReference>
<dbReference type="PANTHER" id="PTHR31885">
    <property type="entry name" value="GH04784P"/>
    <property type="match status" value="1"/>
</dbReference>
<gene>
    <name evidence="7" type="ORF">ACFPQ4_17190</name>
</gene>
<feature type="transmembrane region" description="Helical" evidence="6">
    <location>
        <begin position="140"/>
        <end position="160"/>
    </location>
</feature>
<comment type="caution">
    <text evidence="7">The sequence shown here is derived from an EMBL/GenBank/DDBJ whole genome shotgun (WGS) entry which is preliminary data.</text>
</comment>
<name>A0ABW0R4F8_9BACL</name>
<accession>A0ABW0R4F8</accession>
<evidence type="ECO:0000256" key="6">
    <source>
        <dbReference type="SAM" id="Phobius"/>
    </source>
</evidence>
<evidence type="ECO:0000313" key="8">
    <source>
        <dbReference type="Proteomes" id="UP001596108"/>
    </source>
</evidence>
<dbReference type="RefSeq" id="WP_378113097.1">
    <property type="nucleotide sequence ID" value="NZ_JBHSNC010000051.1"/>
</dbReference>
<evidence type="ECO:0000256" key="3">
    <source>
        <dbReference type="ARBA" id="ARBA00022692"/>
    </source>
</evidence>
<keyword evidence="4 6" id="KW-1133">Transmembrane helix</keyword>
<organism evidence="7 8">
    <name type="scientific">Cohnella yongneupensis</name>
    <dbReference type="NCBI Taxonomy" id="425006"/>
    <lineage>
        <taxon>Bacteria</taxon>
        <taxon>Bacillati</taxon>
        <taxon>Bacillota</taxon>
        <taxon>Bacilli</taxon>
        <taxon>Bacillales</taxon>
        <taxon>Paenibacillaceae</taxon>
        <taxon>Cohnella</taxon>
    </lineage>
</organism>
<evidence type="ECO:0000256" key="2">
    <source>
        <dbReference type="ARBA" id="ARBA00007375"/>
    </source>
</evidence>
<evidence type="ECO:0000313" key="7">
    <source>
        <dbReference type="EMBL" id="MFC5531157.1"/>
    </source>
</evidence>
<keyword evidence="5 6" id="KW-0472">Membrane</keyword>
<feature type="transmembrane region" description="Helical" evidence="6">
    <location>
        <begin position="194"/>
        <end position="215"/>
    </location>
</feature>
<feature type="transmembrane region" description="Helical" evidence="6">
    <location>
        <begin position="62"/>
        <end position="79"/>
    </location>
</feature>
<evidence type="ECO:0000256" key="1">
    <source>
        <dbReference type="ARBA" id="ARBA00004141"/>
    </source>
</evidence>